<protein>
    <submittedName>
        <fullName evidence="2">Uncharacterized protein</fullName>
    </submittedName>
</protein>
<dbReference type="Proteomes" id="UP000499080">
    <property type="component" value="Unassembled WGS sequence"/>
</dbReference>
<evidence type="ECO:0000256" key="1">
    <source>
        <dbReference type="SAM" id="MobiDB-lite"/>
    </source>
</evidence>
<evidence type="ECO:0000313" key="3">
    <source>
        <dbReference type="Proteomes" id="UP000499080"/>
    </source>
</evidence>
<name>A0A4Y2UV83_ARAVE</name>
<dbReference type="EMBL" id="BGPR01040046">
    <property type="protein sequence ID" value="GBO16112.1"/>
    <property type="molecule type" value="Genomic_DNA"/>
</dbReference>
<proteinExistence type="predicted"/>
<comment type="caution">
    <text evidence="2">The sequence shown here is derived from an EMBL/GenBank/DDBJ whole genome shotgun (WGS) entry which is preliminary data.</text>
</comment>
<reference evidence="2 3" key="1">
    <citation type="journal article" date="2019" name="Sci. Rep.">
        <title>Orb-weaving spider Araneus ventricosus genome elucidates the spidroin gene catalogue.</title>
        <authorList>
            <person name="Kono N."/>
            <person name="Nakamura H."/>
            <person name="Ohtoshi R."/>
            <person name="Moran D.A.P."/>
            <person name="Shinohara A."/>
            <person name="Yoshida Y."/>
            <person name="Fujiwara M."/>
            <person name="Mori M."/>
            <person name="Tomita M."/>
            <person name="Arakawa K."/>
        </authorList>
    </citation>
    <scope>NUCLEOTIDE SEQUENCE [LARGE SCALE GENOMIC DNA]</scope>
</reference>
<keyword evidence="3" id="KW-1185">Reference proteome</keyword>
<accession>A0A4Y2UV83</accession>
<evidence type="ECO:0000313" key="2">
    <source>
        <dbReference type="EMBL" id="GBO16112.1"/>
    </source>
</evidence>
<dbReference type="AlphaFoldDB" id="A0A4Y2UV83"/>
<organism evidence="2 3">
    <name type="scientific">Araneus ventricosus</name>
    <name type="common">Orbweaver spider</name>
    <name type="synonym">Epeira ventricosa</name>
    <dbReference type="NCBI Taxonomy" id="182803"/>
    <lineage>
        <taxon>Eukaryota</taxon>
        <taxon>Metazoa</taxon>
        <taxon>Ecdysozoa</taxon>
        <taxon>Arthropoda</taxon>
        <taxon>Chelicerata</taxon>
        <taxon>Arachnida</taxon>
        <taxon>Araneae</taxon>
        <taxon>Araneomorphae</taxon>
        <taxon>Entelegynae</taxon>
        <taxon>Araneoidea</taxon>
        <taxon>Araneidae</taxon>
        <taxon>Araneus</taxon>
    </lineage>
</organism>
<gene>
    <name evidence="2" type="ORF">AVEN_183767_1</name>
</gene>
<feature type="region of interest" description="Disordered" evidence="1">
    <location>
        <begin position="35"/>
        <end position="57"/>
    </location>
</feature>
<sequence length="143" mass="16222">MYGRWISSLGQNTPPTQKLPELVCTAVNNLPKERVESNAGGSLLGRTAPPQGKPDALLTTDFRDQEIVEVSNIERNSAPNLEGNGMRFWLAKHKGKEEQEVLKLSSTDVDRKMLSDKIMDLQKRMNEAAEKEFNTDILTYYYY</sequence>